<accession>A0AA48HUD7</accession>
<dbReference type="EMBL" id="AP027266">
    <property type="protein sequence ID" value="BDW86276.1"/>
    <property type="molecule type" value="Genomic_DNA"/>
</dbReference>
<name>A0AA48HUD7_9RHOB</name>
<sequence>MRPIFLALAASLTIAGQTPAQTANDTIAAAETGETGMDAIGPLEARDATLLTLEEFQWVARPIIIFADSPNDPRVAEQLALLAARPAPLLERDVVILVDTDPSARSAIRTELRPRGFSIVVMQKDGAVGFRRPSPRDVREIIRGIDNFSFRQEELRMGQ</sequence>
<dbReference type="Proteomes" id="UP001337723">
    <property type="component" value="Chromosome"/>
</dbReference>
<keyword evidence="5" id="KW-1185">Reference proteome</keyword>
<protein>
    <recommendedName>
        <fullName evidence="3">DUF4174 domain-containing protein</fullName>
    </recommendedName>
</protein>
<evidence type="ECO:0000313" key="4">
    <source>
        <dbReference type="EMBL" id="BDW86276.1"/>
    </source>
</evidence>
<dbReference type="InterPro" id="IPR025232">
    <property type="entry name" value="DUF4174"/>
</dbReference>
<organism evidence="4 5">
    <name type="scientific">Roseicyclus marinus</name>
    <dbReference type="NCBI Taxonomy" id="2161673"/>
    <lineage>
        <taxon>Bacteria</taxon>
        <taxon>Pseudomonadati</taxon>
        <taxon>Pseudomonadota</taxon>
        <taxon>Alphaproteobacteria</taxon>
        <taxon>Rhodobacterales</taxon>
        <taxon>Roseobacteraceae</taxon>
        <taxon>Roseicyclus</taxon>
    </lineage>
</organism>
<dbReference type="Pfam" id="PF13778">
    <property type="entry name" value="DUF4174"/>
    <property type="match status" value="1"/>
</dbReference>
<evidence type="ECO:0000259" key="3">
    <source>
        <dbReference type="Pfam" id="PF13778"/>
    </source>
</evidence>
<feature type="chain" id="PRO_5045272021" description="DUF4174 domain-containing protein" evidence="2">
    <location>
        <begin position="23"/>
        <end position="159"/>
    </location>
</feature>
<proteinExistence type="predicted"/>
<gene>
    <name evidence="4" type="ORF">MACH21_24530</name>
</gene>
<dbReference type="KEGG" id="rmai:MACH21_24530"/>
<reference evidence="4 5" key="1">
    <citation type="submission" date="2023-01" db="EMBL/GenBank/DDBJ databases">
        <title>Complete genome sequence of Roseicyclus marinus strain Dej080120_10.</title>
        <authorList>
            <person name="Ueki S."/>
            <person name="Maruyama F."/>
        </authorList>
    </citation>
    <scope>NUCLEOTIDE SEQUENCE [LARGE SCALE GENOMIC DNA]</scope>
    <source>
        <strain evidence="4 5">Dej080120_10</strain>
    </source>
</reference>
<evidence type="ECO:0000313" key="5">
    <source>
        <dbReference type="Proteomes" id="UP001337723"/>
    </source>
</evidence>
<evidence type="ECO:0000256" key="2">
    <source>
        <dbReference type="SAM" id="SignalP"/>
    </source>
</evidence>
<dbReference type="AlphaFoldDB" id="A0AA48HUD7"/>
<dbReference type="RefSeq" id="WP_338272207.1">
    <property type="nucleotide sequence ID" value="NZ_AP027266.1"/>
</dbReference>
<keyword evidence="1 2" id="KW-0732">Signal</keyword>
<feature type="domain" description="DUF4174" evidence="3">
    <location>
        <begin position="53"/>
        <end position="154"/>
    </location>
</feature>
<feature type="signal peptide" evidence="2">
    <location>
        <begin position="1"/>
        <end position="22"/>
    </location>
</feature>
<evidence type="ECO:0000256" key="1">
    <source>
        <dbReference type="ARBA" id="ARBA00022729"/>
    </source>
</evidence>